<accession>A0AAU7AQ21</accession>
<dbReference type="RefSeq" id="WP_354700241.1">
    <property type="nucleotide sequence ID" value="NZ_CP114014.1"/>
</dbReference>
<comment type="pathway">
    <text evidence="4">Carbohydrate metabolism; tricarboxylic acid cycle; succinyl-CoA from 2-oxoglutarate (dehydrogenase route): step 1/1.</text>
</comment>
<dbReference type="GO" id="GO:0004149">
    <property type="term" value="F:dihydrolipoyllysine-residue succinyltransferase activity"/>
    <property type="evidence" value="ECO:0007669"/>
    <property type="project" value="UniProtKB-EC"/>
</dbReference>
<dbReference type="Pfam" id="PF00364">
    <property type="entry name" value="Biotin_lipoyl"/>
    <property type="match status" value="2"/>
</dbReference>
<dbReference type="Gene3D" id="3.40.50.12470">
    <property type="match status" value="1"/>
</dbReference>
<evidence type="ECO:0000256" key="11">
    <source>
        <dbReference type="ARBA" id="ARBA00023052"/>
    </source>
</evidence>
<keyword evidence="7" id="KW-0479">Metal-binding</keyword>
<dbReference type="Gene3D" id="3.40.50.11610">
    <property type="entry name" value="Multifunctional 2-oxoglutarate metabolism enzyme, C-terminal domain"/>
    <property type="match status" value="1"/>
</dbReference>
<dbReference type="Gene3D" id="3.30.559.10">
    <property type="entry name" value="Chloramphenicol acetyltransferase-like domain"/>
    <property type="match status" value="1"/>
</dbReference>
<keyword evidence="9" id="KW-0460">Magnesium</keyword>
<dbReference type="InterPro" id="IPR023213">
    <property type="entry name" value="CAT-like_dom_sf"/>
</dbReference>
<dbReference type="PANTHER" id="PTHR23152:SF4">
    <property type="entry name" value="2-OXOADIPATE DEHYDROGENASE COMPLEX COMPONENT E1"/>
    <property type="match status" value="1"/>
</dbReference>
<sequence length="1501" mass="158830">MAINTTIQVVAPGAGESVTEGEILEWHVEEGGHVNEGDTIVEISTDKVDVEVPSPATGTVIKLHAEEGETINVGQLLAEIQPGDGDAPAQPDAAAPSDGDGDGDDTSPPATGNIDPESDGEHAPEDTEADQDERQESSSESTGSTPEASGSDASGNGAGGGDGTGEILDIVTPGAGESVTEGDILEWHVKVGDTVEADQTIVEISTDKVDVELPSPSAGTVVELLAEEGETVTVGQVIARLQVGAGAGGSTGGDAVNAAGSKDADSDNGASTTASTTGEAAATPDGVKASPVAARVAASKGIDLAGVTGTGPQGRIMKEDVLSGGSNGASGAKAATNGKAAPAPAGAKPIKGAAAMLARYMDESRAIPTATSFRTITVTVMDGRRKELKAAGLKVSFTHLIAYAISLAATQDMPVMAHHFDTIDGKPHRLDDGAVNLGIAVDVTNKKGERTLMVPVIRDAGRLSFEGFKAAFDALIDKARTNSLTADDLQGANVSLTNPGGIGTIASVPRLMTGQGTIIATGSIAYPVGLGNIGDMIGAEKVMTMTSTYDHRIIQGAESGQFLKTVEEYLQGEHGFYEGIFHSLEAPLGAAPTPPAPAAAAAAARDSAAASPQASAPGVVDEELLQAVQAAVSLVKAHRTHGHLAARLDPLGSEPEGDPALDPEPLGLTPELLAKIPAKILRMHVPGATLADALPHLKETYCGTIAYEIEHIASHRQRVWLREKVESGAFRTPLTTEEQQALLKRLIEVDAFERFMHKAYLGQKQFSVEGLDMTVPMIDEMIQLSAAHGAREVVLGMAHRGRLNVLAHNLGRPYESIFAEFEGASTLEAITTIPQGGTGDVKYHHGAQGSYQLPDGSSILVNLESNPSHLEFVHPVVVGASRAAQTTRQGPHAHRDTAAAVPIVLHGDAAFPGQGVVAESMNLQALDGYQVGGTLHIITNNQVGFTTDPEDSRSTRWASDPAKGFDVPIIHVNADDVAACISAVRLAFAFRQEFGHDVVIDLIGYRRFGHNEADEPAYTQPEQTAIIKKKTRVADLFAEQLTSGGVISKDEVEGAKSAIWDEMTRLHGDLKAQIKAAADSGSPTQQTGEYTLDRSPSPDVKTAVSAERLHSLNDELLTVPEGFTVHPKLVKQLERRRKAIGPDGGIDWGHAEALAYASLLTEGIPIRLTGQDVQRGTFSHRHMVLHDAKNGQRISPIQNLPGALAPIELHNSPLSETACLGFEYGYSQEAPETLVIWEAQFGDFANGAQVIIDQFIVSGLAKWGQSSRLTLLLPHGYEGSGPEHSSARLERFLQLASEGNIRVANVTTPAQYFHLIRRQARIAKQRPLIVMQPKSLLRLPQATNRVEHLSETQFFPVLGEPRVPIEKVTRLVLCTGKVYYDLVGHPDREGNEAVAVGRVELLYPFPEGQIKELIGTYPNLKEVVWVQEEPRNMGARAHMAPRLMQILPEHLAFGYIGRPERASPGEGYPAAHNTEQNRIISTALDLSIPVTLYPTKTPGER</sequence>
<evidence type="ECO:0000256" key="3">
    <source>
        <dbReference type="ARBA" id="ARBA00001964"/>
    </source>
</evidence>
<dbReference type="EC" id="1.2.4.2" evidence="18"/>
<dbReference type="GO" id="GO:0004591">
    <property type="term" value="F:oxoglutarate dehydrogenase (succinyl-transferring) activity"/>
    <property type="evidence" value="ECO:0007669"/>
    <property type="project" value="UniProtKB-EC"/>
</dbReference>
<evidence type="ECO:0000256" key="14">
    <source>
        <dbReference type="ARBA" id="ARBA00052761"/>
    </source>
</evidence>
<dbReference type="Pfam" id="PF00198">
    <property type="entry name" value="2-oxoacid_dh"/>
    <property type="match status" value="1"/>
</dbReference>
<evidence type="ECO:0000256" key="12">
    <source>
        <dbReference type="ARBA" id="ARBA00023268"/>
    </source>
</evidence>
<dbReference type="CDD" id="cd06849">
    <property type="entry name" value="lipoyl_domain"/>
    <property type="match status" value="2"/>
</dbReference>
<dbReference type="Gene3D" id="3.40.50.970">
    <property type="match status" value="1"/>
</dbReference>
<evidence type="ECO:0000256" key="6">
    <source>
        <dbReference type="ARBA" id="ARBA00022532"/>
    </source>
</evidence>
<dbReference type="GO" id="GO:0030976">
    <property type="term" value="F:thiamine pyrophosphate binding"/>
    <property type="evidence" value="ECO:0007669"/>
    <property type="project" value="InterPro"/>
</dbReference>
<feature type="region of interest" description="Disordered" evidence="15">
    <location>
        <begin position="1074"/>
        <end position="1099"/>
    </location>
</feature>
<evidence type="ECO:0000256" key="15">
    <source>
        <dbReference type="SAM" id="MobiDB-lite"/>
    </source>
</evidence>
<dbReference type="SUPFAM" id="SSF52518">
    <property type="entry name" value="Thiamin diphosphate-binding fold (THDP-binding)"/>
    <property type="match status" value="2"/>
</dbReference>
<comment type="similarity">
    <text evidence="5">Belongs to the 2-oxoacid dehydrogenase family.</text>
</comment>
<dbReference type="SUPFAM" id="SSF47005">
    <property type="entry name" value="Peripheral subunit-binding domain of 2-oxo acid dehydrogenase complex"/>
    <property type="match status" value="1"/>
</dbReference>
<dbReference type="InterPro" id="IPR029061">
    <property type="entry name" value="THDP-binding"/>
</dbReference>
<keyword evidence="11" id="KW-0786">Thiamine pyrophosphate</keyword>
<keyword evidence="8" id="KW-0450">Lipoyl</keyword>
<evidence type="ECO:0000256" key="13">
    <source>
        <dbReference type="ARBA" id="ARBA00051911"/>
    </source>
</evidence>
<comment type="catalytic activity">
    <reaction evidence="14">
        <text>N(6)-[(R)-dihydrolipoyl]-L-lysyl-[protein] + succinyl-CoA = N(6)-[(R)-S(8)-succinyldihydrolipoyl]-L-lysyl-[protein] + CoA</text>
        <dbReference type="Rhea" id="RHEA:15213"/>
        <dbReference type="Rhea" id="RHEA-COMP:10475"/>
        <dbReference type="Rhea" id="RHEA-COMP:20092"/>
        <dbReference type="ChEBI" id="CHEBI:57287"/>
        <dbReference type="ChEBI" id="CHEBI:57292"/>
        <dbReference type="ChEBI" id="CHEBI:83100"/>
        <dbReference type="ChEBI" id="CHEBI:83120"/>
        <dbReference type="EC" id="2.3.1.61"/>
    </reaction>
</comment>
<evidence type="ECO:0000256" key="10">
    <source>
        <dbReference type="ARBA" id="ARBA00023002"/>
    </source>
</evidence>
<dbReference type="GO" id="GO:0045252">
    <property type="term" value="C:oxoglutarate dehydrogenase complex"/>
    <property type="evidence" value="ECO:0007669"/>
    <property type="project" value="TreeGrafter"/>
</dbReference>
<dbReference type="Pfam" id="PF16870">
    <property type="entry name" value="OxoGdeHyase_C"/>
    <property type="match status" value="1"/>
</dbReference>
<evidence type="ECO:0000256" key="7">
    <source>
        <dbReference type="ARBA" id="ARBA00022723"/>
    </source>
</evidence>
<gene>
    <name evidence="18" type="primary">odhA</name>
    <name evidence="18" type="ORF">DSM112329_00507</name>
</gene>
<evidence type="ECO:0000256" key="8">
    <source>
        <dbReference type="ARBA" id="ARBA00022823"/>
    </source>
</evidence>
<dbReference type="PROSITE" id="PS00189">
    <property type="entry name" value="LIPOYL"/>
    <property type="match status" value="2"/>
</dbReference>
<dbReference type="InterPro" id="IPR036625">
    <property type="entry name" value="E3-bd_dom_sf"/>
</dbReference>
<dbReference type="PANTHER" id="PTHR23152">
    <property type="entry name" value="2-OXOGLUTARATE DEHYDROGENASE"/>
    <property type="match status" value="1"/>
</dbReference>
<evidence type="ECO:0000256" key="5">
    <source>
        <dbReference type="ARBA" id="ARBA00007317"/>
    </source>
</evidence>
<evidence type="ECO:0000256" key="4">
    <source>
        <dbReference type="ARBA" id="ARBA00004813"/>
    </source>
</evidence>
<organism evidence="18">
    <name type="scientific">Paraconexibacter sp. AEG42_29</name>
    <dbReference type="NCBI Taxonomy" id="2997339"/>
    <lineage>
        <taxon>Bacteria</taxon>
        <taxon>Bacillati</taxon>
        <taxon>Actinomycetota</taxon>
        <taxon>Thermoleophilia</taxon>
        <taxon>Solirubrobacterales</taxon>
        <taxon>Paraconexibacteraceae</taxon>
        <taxon>Paraconexibacter</taxon>
    </lineage>
</organism>
<dbReference type="InterPro" id="IPR011603">
    <property type="entry name" value="2oxoglutarate_DH_E1"/>
</dbReference>
<comment type="catalytic activity">
    <reaction evidence="13">
        <text>N(6)-[(R)-lipoyl]-L-lysyl-[protein] + 2-oxoglutarate + H(+) = N(6)-[(R)-S(8)-succinyldihydrolipoyl]-L-lysyl-[protein] + CO2</text>
        <dbReference type="Rhea" id="RHEA:12188"/>
        <dbReference type="Rhea" id="RHEA-COMP:10474"/>
        <dbReference type="Rhea" id="RHEA-COMP:20092"/>
        <dbReference type="ChEBI" id="CHEBI:15378"/>
        <dbReference type="ChEBI" id="CHEBI:16526"/>
        <dbReference type="ChEBI" id="CHEBI:16810"/>
        <dbReference type="ChEBI" id="CHEBI:83099"/>
        <dbReference type="ChEBI" id="CHEBI:83120"/>
        <dbReference type="EC" id="1.2.4.2"/>
    </reaction>
</comment>
<dbReference type="EMBL" id="CP114014">
    <property type="protein sequence ID" value="XAY03687.1"/>
    <property type="molecule type" value="Genomic_DNA"/>
</dbReference>
<dbReference type="InterPro" id="IPR001078">
    <property type="entry name" value="2-oxoacid_DH_actylTfrase"/>
</dbReference>
<evidence type="ECO:0000259" key="16">
    <source>
        <dbReference type="PROSITE" id="PS50968"/>
    </source>
</evidence>
<dbReference type="InterPro" id="IPR011053">
    <property type="entry name" value="Single_hybrid_motif"/>
</dbReference>
<dbReference type="GO" id="GO:0006099">
    <property type="term" value="P:tricarboxylic acid cycle"/>
    <property type="evidence" value="ECO:0007669"/>
    <property type="project" value="UniProtKB-KW"/>
</dbReference>
<dbReference type="SUPFAM" id="SSF51230">
    <property type="entry name" value="Single hybrid motif"/>
    <property type="match status" value="2"/>
</dbReference>
<dbReference type="GO" id="GO:0000287">
    <property type="term" value="F:magnesium ion binding"/>
    <property type="evidence" value="ECO:0007669"/>
    <property type="project" value="UniProtKB-ARBA"/>
</dbReference>
<evidence type="ECO:0000256" key="2">
    <source>
        <dbReference type="ARBA" id="ARBA00001946"/>
    </source>
</evidence>
<dbReference type="Gene3D" id="4.10.320.10">
    <property type="entry name" value="E3-binding domain"/>
    <property type="match status" value="1"/>
</dbReference>
<evidence type="ECO:0000313" key="18">
    <source>
        <dbReference type="EMBL" id="XAY03687.1"/>
    </source>
</evidence>
<feature type="region of interest" description="Disordered" evidence="15">
    <location>
        <begin position="248"/>
        <end position="288"/>
    </location>
</feature>
<comment type="cofactor">
    <cofactor evidence="3">
        <name>thiamine diphosphate</name>
        <dbReference type="ChEBI" id="CHEBI:58937"/>
    </cofactor>
</comment>
<comment type="cofactor">
    <cofactor evidence="1">
        <name>(R)-lipoate</name>
        <dbReference type="ChEBI" id="CHEBI:83088"/>
    </cofactor>
</comment>
<feature type="compositionally biased region" description="Low complexity" evidence="15">
    <location>
        <begin position="269"/>
        <end position="283"/>
    </location>
</feature>
<feature type="compositionally biased region" description="Low complexity" evidence="15">
    <location>
        <begin position="81"/>
        <end position="98"/>
    </location>
</feature>
<comment type="cofactor">
    <cofactor evidence="2">
        <name>Mg(2+)</name>
        <dbReference type="ChEBI" id="CHEBI:18420"/>
    </cofactor>
</comment>
<evidence type="ECO:0000259" key="17">
    <source>
        <dbReference type="PROSITE" id="PS51826"/>
    </source>
</evidence>
<dbReference type="Gene3D" id="1.10.287.1150">
    <property type="entry name" value="TPP helical domain"/>
    <property type="match status" value="1"/>
</dbReference>
<dbReference type="NCBIfam" id="TIGR00239">
    <property type="entry name" value="2oxo_dh_E1"/>
    <property type="match status" value="1"/>
</dbReference>
<proteinExistence type="inferred from homology"/>
<feature type="compositionally biased region" description="Low complexity" evidence="15">
    <location>
        <begin position="138"/>
        <end position="155"/>
    </location>
</feature>
<feature type="domain" description="Peripheral subunit-binding (PSBD)" evidence="17">
    <location>
        <begin position="288"/>
        <end position="325"/>
    </location>
</feature>
<feature type="region of interest" description="Disordered" evidence="15">
    <location>
        <begin position="326"/>
        <end position="346"/>
    </location>
</feature>
<keyword evidence="12" id="KW-0511">Multifunctional enzyme</keyword>
<dbReference type="NCBIfam" id="NF008907">
    <property type="entry name" value="PRK12270.1"/>
    <property type="match status" value="1"/>
</dbReference>
<evidence type="ECO:0000256" key="9">
    <source>
        <dbReference type="ARBA" id="ARBA00022842"/>
    </source>
</evidence>
<feature type="domain" description="Lipoyl-binding" evidence="16">
    <location>
        <begin position="6"/>
        <end position="81"/>
    </location>
</feature>
<dbReference type="NCBIfam" id="NF006914">
    <property type="entry name" value="PRK09404.1"/>
    <property type="match status" value="1"/>
</dbReference>
<protein>
    <submittedName>
        <fullName evidence="18">2-oxoglutarate dehydrogenase E1 component</fullName>
        <ecNumber evidence="18">1.2.4.2</ecNumber>
    </submittedName>
</protein>
<dbReference type="KEGG" id="parq:DSM112329_00507"/>
<dbReference type="SUPFAM" id="SSF52777">
    <property type="entry name" value="CoA-dependent acyltransferases"/>
    <property type="match status" value="1"/>
</dbReference>
<dbReference type="InterPro" id="IPR004167">
    <property type="entry name" value="PSBD"/>
</dbReference>
<dbReference type="Pfam" id="PF02779">
    <property type="entry name" value="Transket_pyr"/>
    <property type="match status" value="1"/>
</dbReference>
<dbReference type="InterPro" id="IPR005475">
    <property type="entry name" value="Transketolase-like_Pyr-bd"/>
</dbReference>
<dbReference type="CDD" id="cd02016">
    <property type="entry name" value="TPP_E1_OGDC_like"/>
    <property type="match status" value="1"/>
</dbReference>
<dbReference type="SMART" id="SM00861">
    <property type="entry name" value="Transket_pyr"/>
    <property type="match status" value="1"/>
</dbReference>
<reference evidence="18" key="1">
    <citation type="submission" date="2022-12" db="EMBL/GenBank/DDBJ databases">
        <title>Paraconexibacter alkalitolerans sp. nov. and Baekduia alba sp. nov., isolated from soil and emended description of the genera Paraconexibacter (Chun et al., 2020) and Baekduia (An et al., 2020).</title>
        <authorList>
            <person name="Vieira S."/>
            <person name="Huber K.J."/>
            <person name="Geppert A."/>
            <person name="Wolf J."/>
            <person name="Neumann-Schaal M."/>
            <person name="Muesken M."/>
            <person name="Overmann J."/>
        </authorList>
    </citation>
    <scope>NUCLEOTIDE SEQUENCE</scope>
    <source>
        <strain evidence="18">AEG42_29</strain>
    </source>
</reference>
<feature type="compositionally biased region" description="Low complexity" evidence="15">
    <location>
        <begin position="329"/>
        <end position="346"/>
    </location>
</feature>
<dbReference type="Pfam" id="PF00676">
    <property type="entry name" value="E1_dh"/>
    <property type="match status" value="1"/>
</dbReference>
<dbReference type="PROSITE" id="PS50968">
    <property type="entry name" value="BIOTINYL_LIPOYL"/>
    <property type="match status" value="2"/>
</dbReference>
<dbReference type="Pfam" id="PF02817">
    <property type="entry name" value="E3_binding"/>
    <property type="match status" value="1"/>
</dbReference>
<keyword evidence="6" id="KW-0816">Tricarboxylic acid cycle</keyword>
<evidence type="ECO:0000256" key="1">
    <source>
        <dbReference type="ARBA" id="ARBA00001938"/>
    </source>
</evidence>
<name>A0AAU7AQ21_9ACTN</name>
<dbReference type="InterPro" id="IPR003016">
    <property type="entry name" value="2-oxoA_DH_lipoyl-BS"/>
</dbReference>
<dbReference type="PROSITE" id="PS51826">
    <property type="entry name" value="PSBD"/>
    <property type="match status" value="1"/>
</dbReference>
<dbReference type="InterPro" id="IPR042179">
    <property type="entry name" value="KGD_C_sf"/>
</dbReference>
<feature type="domain" description="Lipoyl-binding" evidence="16">
    <location>
        <begin position="167"/>
        <end position="242"/>
    </location>
</feature>
<dbReference type="InterPro" id="IPR000089">
    <property type="entry name" value="Biotin_lipoyl"/>
</dbReference>
<dbReference type="InterPro" id="IPR001017">
    <property type="entry name" value="DH_E1"/>
</dbReference>
<dbReference type="GO" id="GO:0005829">
    <property type="term" value="C:cytosol"/>
    <property type="evidence" value="ECO:0007669"/>
    <property type="project" value="TreeGrafter"/>
</dbReference>
<dbReference type="Gene3D" id="2.40.50.100">
    <property type="match status" value="2"/>
</dbReference>
<dbReference type="InterPro" id="IPR031717">
    <property type="entry name" value="ODO-1/KGD_C"/>
</dbReference>
<keyword evidence="10 18" id="KW-0560">Oxidoreductase</keyword>
<feature type="region of interest" description="Disordered" evidence="15">
    <location>
        <begin position="81"/>
        <end position="170"/>
    </location>
</feature>